<accession>A0A7N0UFN2</accession>
<feature type="compositionally biased region" description="Low complexity" evidence="10">
    <location>
        <begin position="27"/>
        <end position="39"/>
    </location>
</feature>
<keyword evidence="7" id="KW-0961">Cell wall biogenesis/degradation</keyword>
<feature type="active site" evidence="8">
    <location>
        <position position="301"/>
    </location>
</feature>
<evidence type="ECO:0000313" key="11">
    <source>
        <dbReference type="EnsemblPlants" id="Kaladp0061s0027.1.v1.1"/>
    </source>
</evidence>
<dbReference type="AlphaFoldDB" id="A0A7N0UFN2"/>
<dbReference type="PANTHER" id="PTHR31375">
    <property type="match status" value="1"/>
</dbReference>
<evidence type="ECO:0000256" key="8">
    <source>
        <dbReference type="PROSITE-ProRule" id="PRU10052"/>
    </source>
</evidence>
<dbReference type="SMART" id="SM00710">
    <property type="entry name" value="PbH1"/>
    <property type="match status" value="6"/>
</dbReference>
<feature type="region of interest" description="Disordered" evidence="10">
    <location>
        <begin position="1"/>
        <end position="76"/>
    </location>
</feature>
<evidence type="ECO:0000256" key="3">
    <source>
        <dbReference type="ARBA" id="ARBA00022512"/>
    </source>
</evidence>
<comment type="similarity">
    <text evidence="2 9">Belongs to the glycosyl hydrolase 28 family.</text>
</comment>
<name>A0A7N0UFN2_KALFE</name>
<evidence type="ECO:0000256" key="7">
    <source>
        <dbReference type="ARBA" id="ARBA00023316"/>
    </source>
</evidence>
<dbReference type="InterPro" id="IPR000743">
    <property type="entry name" value="Glyco_hydro_28"/>
</dbReference>
<sequence>MPAGTPYDYRGDGEDYAYNGDDDLALPPSSSEESGAEGPPEAPFNEDSGADGPSEGPSASHDWAPPPSHPNVHPSAPSVVFNVMDYGAVPNRKKDNTKAFSIAWGEACAKKGKEATLFVPNLSFYLGPMKFEGPCYQNESPKVEIQGTLVAPANLGAFPDKHWISFRNLNGIEVTGGGASTFGILDGQGHKAWQKRKHHKLTEYRVFFPTLNLTNSCILSLITLLNSKGYHMSFTGSKNIRVHDINITAPWNSPNTDGIHTGTTDNINITNSVIGVGDDCVSIGPGTTNVHIHKVSCGPGHGISIGSLGKYKDEDDVGEVHVRNCTISDTTNGVRIKTWPDSEPSKAYNISFVDVVVRNVTNPIIIDQEYCPSDGCKFSKPSRVQISNVTFLNITGTTSPKPHPAVSIICSRGAPCQDVKLIQVNLTQVILDGDQRPAINETGLLKVNDFVKDLEVINSPLLIVNDE</sequence>
<dbReference type="FunFam" id="2.160.20.10:FF:000004">
    <property type="entry name" value="Pectin lyase-like superfamily protein"/>
    <property type="match status" value="1"/>
</dbReference>
<evidence type="ECO:0000256" key="5">
    <source>
        <dbReference type="ARBA" id="ARBA00022801"/>
    </source>
</evidence>
<evidence type="ECO:0000256" key="2">
    <source>
        <dbReference type="ARBA" id="ARBA00008834"/>
    </source>
</evidence>
<dbReference type="EnsemblPlants" id="Kaladp0061s0027.1.v1.1">
    <property type="protein sequence ID" value="Kaladp0061s0027.1.v1.1"/>
    <property type="gene ID" value="Kaladp0061s0027.v1.1"/>
</dbReference>
<keyword evidence="5 9" id="KW-0378">Hydrolase</keyword>
<dbReference type="Gene3D" id="2.160.20.10">
    <property type="entry name" value="Single-stranded right-handed beta-helix, Pectin lyase-like"/>
    <property type="match status" value="1"/>
</dbReference>
<dbReference type="OMA" id="TINGTQN"/>
<proteinExistence type="inferred from homology"/>
<evidence type="ECO:0000256" key="10">
    <source>
        <dbReference type="SAM" id="MobiDB-lite"/>
    </source>
</evidence>
<dbReference type="InterPro" id="IPR006626">
    <property type="entry name" value="PbH1"/>
</dbReference>
<dbReference type="GO" id="GO:0071555">
    <property type="term" value="P:cell wall organization"/>
    <property type="evidence" value="ECO:0007669"/>
    <property type="project" value="UniProtKB-KW"/>
</dbReference>
<dbReference type="InterPro" id="IPR011050">
    <property type="entry name" value="Pectin_lyase_fold/virulence"/>
</dbReference>
<comment type="subcellular location">
    <subcellularLocation>
        <location evidence="1">Secreted</location>
        <location evidence="1">Cell wall</location>
    </subcellularLocation>
</comment>
<keyword evidence="6 9" id="KW-0326">Glycosidase</keyword>
<dbReference type="PROSITE" id="PS00502">
    <property type="entry name" value="POLYGALACTURONASE"/>
    <property type="match status" value="1"/>
</dbReference>
<keyword evidence="4" id="KW-0964">Secreted</keyword>
<evidence type="ECO:0000256" key="9">
    <source>
        <dbReference type="RuleBase" id="RU361169"/>
    </source>
</evidence>
<dbReference type="GO" id="GO:0004650">
    <property type="term" value="F:polygalacturonase activity"/>
    <property type="evidence" value="ECO:0007669"/>
    <property type="project" value="InterPro"/>
</dbReference>
<reference evidence="11" key="1">
    <citation type="submission" date="2021-01" db="UniProtKB">
        <authorList>
            <consortium name="EnsemblPlants"/>
        </authorList>
    </citation>
    <scope>IDENTIFICATION</scope>
</reference>
<dbReference type="GO" id="GO:0005975">
    <property type="term" value="P:carbohydrate metabolic process"/>
    <property type="evidence" value="ECO:0007669"/>
    <property type="project" value="InterPro"/>
</dbReference>
<evidence type="ECO:0000256" key="1">
    <source>
        <dbReference type="ARBA" id="ARBA00004191"/>
    </source>
</evidence>
<dbReference type="Proteomes" id="UP000594263">
    <property type="component" value="Unplaced"/>
</dbReference>
<keyword evidence="12" id="KW-1185">Reference proteome</keyword>
<protein>
    <recommendedName>
        <fullName evidence="13">Polygalacturonase</fullName>
    </recommendedName>
</protein>
<evidence type="ECO:0000313" key="12">
    <source>
        <dbReference type="Proteomes" id="UP000594263"/>
    </source>
</evidence>
<organism evidence="11 12">
    <name type="scientific">Kalanchoe fedtschenkoi</name>
    <name type="common">Lavender scallops</name>
    <name type="synonym">South American air plant</name>
    <dbReference type="NCBI Taxonomy" id="63787"/>
    <lineage>
        <taxon>Eukaryota</taxon>
        <taxon>Viridiplantae</taxon>
        <taxon>Streptophyta</taxon>
        <taxon>Embryophyta</taxon>
        <taxon>Tracheophyta</taxon>
        <taxon>Spermatophyta</taxon>
        <taxon>Magnoliopsida</taxon>
        <taxon>eudicotyledons</taxon>
        <taxon>Gunneridae</taxon>
        <taxon>Pentapetalae</taxon>
        <taxon>Saxifragales</taxon>
        <taxon>Crassulaceae</taxon>
        <taxon>Kalanchoe</taxon>
    </lineage>
</organism>
<dbReference type="SUPFAM" id="SSF51126">
    <property type="entry name" value="Pectin lyase-like"/>
    <property type="match status" value="1"/>
</dbReference>
<evidence type="ECO:0000256" key="6">
    <source>
        <dbReference type="ARBA" id="ARBA00023295"/>
    </source>
</evidence>
<dbReference type="InterPro" id="IPR012334">
    <property type="entry name" value="Pectin_lyas_fold"/>
</dbReference>
<dbReference type="Gramene" id="Kaladp0061s0027.1.v1.1">
    <property type="protein sequence ID" value="Kaladp0061s0027.1.v1.1"/>
    <property type="gene ID" value="Kaladp0061s0027.v1.1"/>
</dbReference>
<evidence type="ECO:0008006" key="13">
    <source>
        <dbReference type="Google" id="ProtNLM"/>
    </source>
</evidence>
<dbReference type="Pfam" id="PF00295">
    <property type="entry name" value="Glyco_hydro_28"/>
    <property type="match status" value="1"/>
</dbReference>
<keyword evidence="3" id="KW-0134">Cell wall</keyword>
<evidence type="ECO:0000256" key="4">
    <source>
        <dbReference type="ARBA" id="ARBA00022525"/>
    </source>
</evidence>